<dbReference type="InterPro" id="IPR029303">
    <property type="entry name" value="CapF_C"/>
</dbReference>
<reference evidence="3" key="1">
    <citation type="submission" date="2021-01" db="EMBL/GenBank/DDBJ databases">
        <title>Active Sulfur Cycling in an Early Earth Analoge.</title>
        <authorList>
            <person name="Hahn C.R."/>
            <person name="Youssef N.H."/>
            <person name="Elshahed M."/>
        </authorList>
    </citation>
    <scope>NUCLEOTIDE SEQUENCE</scope>
    <source>
        <strain evidence="3">Zod_Metabat.1151</strain>
    </source>
</reference>
<feature type="domain" description="Capsular polysaccharide assembling protein CapF C-terminal" evidence="2">
    <location>
        <begin position="18"/>
        <end position="136"/>
    </location>
</feature>
<evidence type="ECO:0000313" key="4">
    <source>
        <dbReference type="Proteomes" id="UP000809243"/>
    </source>
</evidence>
<dbReference type="GO" id="GO:0019305">
    <property type="term" value="P:dTDP-rhamnose biosynthetic process"/>
    <property type="evidence" value="ECO:0007669"/>
    <property type="project" value="TreeGrafter"/>
</dbReference>
<dbReference type="SUPFAM" id="SSF51182">
    <property type="entry name" value="RmlC-like cupins"/>
    <property type="match status" value="1"/>
</dbReference>
<dbReference type="GO" id="GO:0008830">
    <property type="term" value="F:dTDP-4-dehydrorhamnose 3,5-epimerase activity"/>
    <property type="evidence" value="ECO:0007669"/>
    <property type="project" value="InterPro"/>
</dbReference>
<proteinExistence type="predicted"/>
<dbReference type="Gene3D" id="2.60.120.10">
    <property type="entry name" value="Jelly Rolls"/>
    <property type="match status" value="1"/>
</dbReference>
<sequence>MEQKLIEGVAVKELKQIRDGRGRLFEMLRGDWPLFERFGQAYITTCRPGYAKAWHCHRKQKDNLIVVRGRAKIGLWDGRKDSKTFGLTNEFVIDGEKPVLVKVPESVYHGFTALGNEEAMVVNIPTNLFNYKNPDELRKPFNSKEIGFDWGTEEGDTDERSE</sequence>
<dbReference type="EMBL" id="JAFGDB010000053">
    <property type="protein sequence ID" value="MBN2067465.1"/>
    <property type="molecule type" value="Genomic_DNA"/>
</dbReference>
<accession>A0A938YRB4</accession>
<evidence type="ECO:0000256" key="1">
    <source>
        <dbReference type="PIRSR" id="PIRSR600888-3"/>
    </source>
</evidence>
<dbReference type="AlphaFoldDB" id="A0A938YRB4"/>
<organism evidence="3 4">
    <name type="scientific">Candidatus Iainarchaeum sp</name>
    <dbReference type="NCBI Taxonomy" id="3101447"/>
    <lineage>
        <taxon>Archaea</taxon>
        <taxon>Candidatus Iainarchaeota</taxon>
        <taxon>Candidatus Iainarchaeia</taxon>
        <taxon>Candidatus Iainarchaeales</taxon>
        <taxon>Candidatus Iainarchaeaceae</taxon>
        <taxon>Candidatus Iainarchaeum</taxon>
    </lineage>
</organism>
<comment type="caution">
    <text evidence="3">The sequence shown here is derived from an EMBL/GenBank/DDBJ whole genome shotgun (WGS) entry which is preliminary data.</text>
</comment>
<feature type="site" description="Participates in a stacking interaction with the thymidine ring of dTDP-4-oxo-6-deoxyglucose" evidence="1">
    <location>
        <position position="129"/>
    </location>
</feature>
<name>A0A938YRB4_9ARCH</name>
<evidence type="ECO:0000259" key="2">
    <source>
        <dbReference type="Pfam" id="PF14667"/>
    </source>
</evidence>
<dbReference type="InterPro" id="IPR011051">
    <property type="entry name" value="RmlC_Cupin_sf"/>
</dbReference>
<protein>
    <submittedName>
        <fullName evidence="3">dTDP-4-dehydrorhamnose 3,5-epimerase family protein</fullName>
    </submittedName>
</protein>
<dbReference type="GO" id="GO:0005829">
    <property type="term" value="C:cytosol"/>
    <property type="evidence" value="ECO:0007669"/>
    <property type="project" value="TreeGrafter"/>
</dbReference>
<dbReference type="PANTHER" id="PTHR21047">
    <property type="entry name" value="DTDP-6-DEOXY-D-GLUCOSE-3,5 EPIMERASE"/>
    <property type="match status" value="1"/>
</dbReference>
<dbReference type="GO" id="GO:0000271">
    <property type="term" value="P:polysaccharide biosynthetic process"/>
    <property type="evidence" value="ECO:0007669"/>
    <property type="project" value="TreeGrafter"/>
</dbReference>
<dbReference type="PANTHER" id="PTHR21047:SF2">
    <property type="entry name" value="THYMIDINE DIPHOSPHO-4-KETO-RHAMNOSE 3,5-EPIMERASE"/>
    <property type="match status" value="1"/>
</dbReference>
<dbReference type="Proteomes" id="UP000809243">
    <property type="component" value="Unassembled WGS sequence"/>
</dbReference>
<dbReference type="InterPro" id="IPR014710">
    <property type="entry name" value="RmlC-like_jellyroll"/>
</dbReference>
<gene>
    <name evidence="3" type="ORF">JW744_03285</name>
</gene>
<dbReference type="InterPro" id="IPR000888">
    <property type="entry name" value="RmlC-like"/>
</dbReference>
<evidence type="ECO:0000313" key="3">
    <source>
        <dbReference type="EMBL" id="MBN2067465.1"/>
    </source>
</evidence>
<dbReference type="Pfam" id="PF14667">
    <property type="entry name" value="Polysacc_synt_C"/>
    <property type="match status" value="1"/>
</dbReference>